<keyword evidence="4" id="KW-1185">Reference proteome</keyword>
<dbReference type="OrthoDB" id="157302at2"/>
<dbReference type="PANTHER" id="PTHR35176:SF4">
    <property type="entry name" value="PYRIDOXAMINE 5'-PHOSPHATE OXIDASE-RELATED FMN-BINDING"/>
    <property type="match status" value="1"/>
</dbReference>
<dbReference type="EMBL" id="FNUJ01000013">
    <property type="protein sequence ID" value="SEF37217.1"/>
    <property type="molecule type" value="Genomic_DNA"/>
</dbReference>
<dbReference type="PANTHER" id="PTHR35176">
    <property type="entry name" value="HEME OXYGENASE HI_0854-RELATED"/>
    <property type="match status" value="1"/>
</dbReference>
<dbReference type="STRING" id="218821.SAMN05421837_11345"/>
<dbReference type="RefSeq" id="WP_086676082.1">
    <property type="nucleotide sequence ID" value="NZ_FNUJ01000013.1"/>
</dbReference>
<dbReference type="GO" id="GO:0005829">
    <property type="term" value="C:cytosol"/>
    <property type="evidence" value="ECO:0007669"/>
    <property type="project" value="TreeGrafter"/>
</dbReference>
<dbReference type="Pfam" id="PF01243">
    <property type="entry name" value="PNPOx_N"/>
    <property type="match status" value="1"/>
</dbReference>
<accession>A0A1H5RI51</accession>
<evidence type="ECO:0000313" key="3">
    <source>
        <dbReference type="EMBL" id="SEF37217.1"/>
    </source>
</evidence>
<dbReference type="SUPFAM" id="SSF50475">
    <property type="entry name" value="FMN-binding split barrel"/>
    <property type="match status" value="1"/>
</dbReference>
<dbReference type="Gene3D" id="2.30.110.10">
    <property type="entry name" value="Electron Transport, Fmn-binding Protein, Chain A"/>
    <property type="match status" value="1"/>
</dbReference>
<dbReference type="AlphaFoldDB" id="A0A1H5RI51"/>
<dbReference type="Proteomes" id="UP000198878">
    <property type="component" value="Unassembled WGS sequence"/>
</dbReference>
<name>A0A1H5RI51_9PSEU</name>
<dbReference type="InterPro" id="IPR011576">
    <property type="entry name" value="Pyridox_Oxase_N"/>
</dbReference>
<dbReference type="GO" id="GO:0070967">
    <property type="term" value="F:coenzyme F420 binding"/>
    <property type="evidence" value="ECO:0007669"/>
    <property type="project" value="TreeGrafter"/>
</dbReference>
<protein>
    <submittedName>
        <fullName evidence="3">Pyridoxamine 5'-phosphate oxidase</fullName>
    </submittedName>
</protein>
<feature type="domain" description="Pyridoxamine 5'-phosphate oxidase N-terminal" evidence="2">
    <location>
        <begin position="34"/>
        <end position="115"/>
    </location>
</feature>
<sequence>MTEPTKTKNLDQHGAPALPWSRARDLLATQTPKEDLTFFVGTVRPDGRPHAAGVGAIWVDDALYFVSGDGTRRARNLAANPACSVSVRLKGLDLTLEGEAERISDPATLERVAAVYREGGWTATVYEGGFNATFMAPSAGPAPWFLYRLVPARAIGVACAEPYGASRWDFTP</sequence>
<keyword evidence="1" id="KW-0560">Oxidoreductase</keyword>
<reference evidence="4" key="1">
    <citation type="submission" date="2016-10" db="EMBL/GenBank/DDBJ databases">
        <authorList>
            <person name="Varghese N."/>
            <person name="Submissions S."/>
        </authorList>
    </citation>
    <scope>NUCLEOTIDE SEQUENCE [LARGE SCALE GENOMIC DNA]</scope>
    <source>
        <strain evidence="4">DSM 44654</strain>
    </source>
</reference>
<dbReference type="InterPro" id="IPR012349">
    <property type="entry name" value="Split_barrel_FMN-bd"/>
</dbReference>
<dbReference type="InterPro" id="IPR052019">
    <property type="entry name" value="F420H2_bilvrd_red/Heme_oxyg"/>
</dbReference>
<evidence type="ECO:0000313" key="4">
    <source>
        <dbReference type="Proteomes" id="UP000198878"/>
    </source>
</evidence>
<gene>
    <name evidence="3" type="ORF">SAMN05421837_11345</name>
</gene>
<organism evidence="3 4">
    <name type="scientific">Amycolatopsis pretoriensis</name>
    <dbReference type="NCBI Taxonomy" id="218821"/>
    <lineage>
        <taxon>Bacteria</taxon>
        <taxon>Bacillati</taxon>
        <taxon>Actinomycetota</taxon>
        <taxon>Actinomycetes</taxon>
        <taxon>Pseudonocardiales</taxon>
        <taxon>Pseudonocardiaceae</taxon>
        <taxon>Amycolatopsis</taxon>
    </lineage>
</organism>
<dbReference type="GO" id="GO:0016627">
    <property type="term" value="F:oxidoreductase activity, acting on the CH-CH group of donors"/>
    <property type="evidence" value="ECO:0007669"/>
    <property type="project" value="TreeGrafter"/>
</dbReference>
<proteinExistence type="predicted"/>
<evidence type="ECO:0000259" key="2">
    <source>
        <dbReference type="Pfam" id="PF01243"/>
    </source>
</evidence>
<evidence type="ECO:0000256" key="1">
    <source>
        <dbReference type="ARBA" id="ARBA00023002"/>
    </source>
</evidence>